<sequence>MNQSINLILTHSNWIIMPSILMYCIINLTNMTLISFMNMLIFYSLLLCLEMSKFQKSYMYSFFIFLLISTALLILFAFFISLTPIKGFYKKNIKNNYINIIIFLLSSFTFMFILYKFNFKNIFFNIKIKSFIIFNMQKSSIFQIYNYPNNILIVFLILYLLLALIIIIKISLMKNNKPFRSLKF</sequence>
<feature type="transmembrane region" description="Helical" evidence="1">
    <location>
        <begin position="97"/>
        <end position="115"/>
    </location>
</feature>
<dbReference type="AlphaFoldDB" id="B6RQY9"/>
<keyword evidence="1" id="KW-0812">Transmembrane</keyword>
<name>B6RQY9_9HYME</name>
<feature type="transmembrane region" description="Helical" evidence="1">
    <location>
        <begin position="58"/>
        <end position="85"/>
    </location>
</feature>
<feature type="transmembrane region" description="Helical" evidence="1">
    <location>
        <begin position="20"/>
        <end position="46"/>
    </location>
</feature>
<dbReference type="EMBL" id="EU302588">
    <property type="protein sequence ID" value="ABX61105.1"/>
    <property type="molecule type" value="Genomic_DNA"/>
</dbReference>
<organism evidence="2">
    <name type="scientific">Abispa ephippium</name>
    <name type="common">large potter wasp</name>
    <dbReference type="NCBI Taxonomy" id="485912"/>
    <lineage>
        <taxon>Eukaryota</taxon>
        <taxon>Metazoa</taxon>
        <taxon>Ecdysozoa</taxon>
        <taxon>Arthropoda</taxon>
        <taxon>Hexapoda</taxon>
        <taxon>Insecta</taxon>
        <taxon>Pterygota</taxon>
        <taxon>Neoptera</taxon>
        <taxon>Endopterygota</taxon>
        <taxon>Hymenoptera</taxon>
        <taxon>Apocrita</taxon>
        <taxon>Aculeata</taxon>
        <taxon>Vespoidea</taxon>
        <taxon>Vespidae</taxon>
        <taxon>Eumeninae</taxon>
        <taxon>Abispa</taxon>
    </lineage>
</organism>
<reference evidence="2" key="1">
    <citation type="journal article" date="2008" name="Genome">
        <title>Mitochondrial genome organization and phylogeny of two vespid wasps.</title>
        <authorList>
            <person name="Cameron S.L."/>
            <person name="Dowton M."/>
            <person name="Castro L.R."/>
            <person name="Ruberu K."/>
            <person name="Whiting M.F."/>
            <person name="Austin A.D."/>
            <person name="Diement K."/>
            <person name="Stevens J."/>
        </authorList>
    </citation>
    <scope>NUCLEOTIDE SEQUENCE</scope>
</reference>
<feature type="transmembrane region" description="Helical" evidence="1">
    <location>
        <begin position="151"/>
        <end position="172"/>
    </location>
</feature>
<proteinExistence type="predicted"/>
<gene>
    <name evidence="2" type="primary">ND6</name>
</gene>
<keyword evidence="1" id="KW-1133">Transmembrane helix</keyword>
<keyword evidence="2" id="KW-0496">Mitochondrion</keyword>
<protein>
    <submittedName>
        <fullName evidence="2">NADH dehydrogenase subunit 6</fullName>
    </submittedName>
</protein>
<evidence type="ECO:0000313" key="2">
    <source>
        <dbReference type="EMBL" id="ABX61105.1"/>
    </source>
</evidence>
<evidence type="ECO:0000256" key="1">
    <source>
        <dbReference type="SAM" id="Phobius"/>
    </source>
</evidence>
<geneLocation type="mitochondrion" evidence="2"/>
<accession>B6RQY9</accession>
<keyword evidence="1" id="KW-0472">Membrane</keyword>